<proteinExistence type="predicted"/>
<dbReference type="EMBL" id="GBXM01105651">
    <property type="protein sequence ID" value="JAH02926.1"/>
    <property type="molecule type" value="Transcribed_RNA"/>
</dbReference>
<dbReference type="AlphaFoldDB" id="A0A0E9PE81"/>
<evidence type="ECO:0000256" key="1">
    <source>
        <dbReference type="SAM" id="Phobius"/>
    </source>
</evidence>
<accession>A0A0E9PE81</accession>
<keyword evidence="1" id="KW-0472">Membrane</keyword>
<protein>
    <submittedName>
        <fullName evidence="2">Uncharacterized protein</fullName>
    </submittedName>
</protein>
<sequence>MFFSLSVDAVLVVILILFGLMQQWPWNLAI</sequence>
<reference evidence="2" key="2">
    <citation type="journal article" date="2015" name="Fish Shellfish Immunol.">
        <title>Early steps in the European eel (Anguilla anguilla)-Vibrio vulnificus interaction in the gills: Role of the RtxA13 toxin.</title>
        <authorList>
            <person name="Callol A."/>
            <person name="Pajuelo D."/>
            <person name="Ebbesson L."/>
            <person name="Teles M."/>
            <person name="MacKenzie S."/>
            <person name="Amaro C."/>
        </authorList>
    </citation>
    <scope>NUCLEOTIDE SEQUENCE</scope>
</reference>
<evidence type="ECO:0000313" key="2">
    <source>
        <dbReference type="EMBL" id="JAH02926.1"/>
    </source>
</evidence>
<organism evidence="2">
    <name type="scientific">Anguilla anguilla</name>
    <name type="common">European freshwater eel</name>
    <name type="synonym">Muraena anguilla</name>
    <dbReference type="NCBI Taxonomy" id="7936"/>
    <lineage>
        <taxon>Eukaryota</taxon>
        <taxon>Metazoa</taxon>
        <taxon>Chordata</taxon>
        <taxon>Craniata</taxon>
        <taxon>Vertebrata</taxon>
        <taxon>Euteleostomi</taxon>
        <taxon>Actinopterygii</taxon>
        <taxon>Neopterygii</taxon>
        <taxon>Teleostei</taxon>
        <taxon>Anguilliformes</taxon>
        <taxon>Anguillidae</taxon>
        <taxon>Anguilla</taxon>
    </lineage>
</organism>
<reference evidence="2" key="1">
    <citation type="submission" date="2014-11" db="EMBL/GenBank/DDBJ databases">
        <authorList>
            <person name="Amaro Gonzalez C."/>
        </authorList>
    </citation>
    <scope>NUCLEOTIDE SEQUENCE</scope>
</reference>
<keyword evidence="1" id="KW-0812">Transmembrane</keyword>
<name>A0A0E9PE81_ANGAN</name>
<keyword evidence="1" id="KW-1133">Transmembrane helix</keyword>
<feature type="transmembrane region" description="Helical" evidence="1">
    <location>
        <begin position="7"/>
        <end position="26"/>
    </location>
</feature>